<name>A0A6L2P4M5_TANCI</name>
<feature type="signal peptide" evidence="1">
    <location>
        <begin position="1"/>
        <end position="24"/>
    </location>
</feature>
<proteinExistence type="predicted"/>
<dbReference type="EMBL" id="BKCJ010010651">
    <property type="protein sequence ID" value="GEU92539.1"/>
    <property type="molecule type" value="Genomic_DNA"/>
</dbReference>
<reference evidence="2" key="1">
    <citation type="journal article" date="2019" name="Sci. Rep.">
        <title>Draft genome of Tanacetum cinerariifolium, the natural source of mosquito coil.</title>
        <authorList>
            <person name="Yamashiro T."/>
            <person name="Shiraishi A."/>
            <person name="Satake H."/>
            <person name="Nakayama K."/>
        </authorList>
    </citation>
    <scope>NUCLEOTIDE SEQUENCE</scope>
</reference>
<evidence type="ECO:0000256" key="1">
    <source>
        <dbReference type="SAM" id="SignalP"/>
    </source>
</evidence>
<sequence length="171" mass="19738">MPTPRSPITLRTIIFISFIIMSDSEDEDTTLPFKSTSLPPFPLFEEMEQDIGISQDDIGSSQQEIVALHARVETLEQYNRVTRDSLRIARGRITLLQLRAVAAEYQAIELHESHVTNRLEITELHSRFGYAETRLERSHVRQTRKRVRIHRAEMIEQDFEALHVGAKAAEQ</sequence>
<keyword evidence="1" id="KW-0732">Signal</keyword>
<accession>A0A6L2P4M5</accession>
<organism evidence="2">
    <name type="scientific">Tanacetum cinerariifolium</name>
    <name type="common">Dalmatian daisy</name>
    <name type="synonym">Chrysanthemum cinerariifolium</name>
    <dbReference type="NCBI Taxonomy" id="118510"/>
    <lineage>
        <taxon>Eukaryota</taxon>
        <taxon>Viridiplantae</taxon>
        <taxon>Streptophyta</taxon>
        <taxon>Embryophyta</taxon>
        <taxon>Tracheophyta</taxon>
        <taxon>Spermatophyta</taxon>
        <taxon>Magnoliopsida</taxon>
        <taxon>eudicotyledons</taxon>
        <taxon>Gunneridae</taxon>
        <taxon>Pentapetalae</taxon>
        <taxon>asterids</taxon>
        <taxon>campanulids</taxon>
        <taxon>Asterales</taxon>
        <taxon>Asteraceae</taxon>
        <taxon>Asteroideae</taxon>
        <taxon>Anthemideae</taxon>
        <taxon>Anthemidinae</taxon>
        <taxon>Tanacetum</taxon>
    </lineage>
</organism>
<protein>
    <submittedName>
        <fullName evidence="2">Uncharacterized protein</fullName>
    </submittedName>
</protein>
<gene>
    <name evidence="2" type="ORF">Tci_064517</name>
</gene>
<comment type="caution">
    <text evidence="2">The sequence shown here is derived from an EMBL/GenBank/DDBJ whole genome shotgun (WGS) entry which is preliminary data.</text>
</comment>
<dbReference type="AlphaFoldDB" id="A0A6L2P4M5"/>
<evidence type="ECO:0000313" key="2">
    <source>
        <dbReference type="EMBL" id="GEU92539.1"/>
    </source>
</evidence>
<feature type="chain" id="PRO_5027001819" evidence="1">
    <location>
        <begin position="25"/>
        <end position="171"/>
    </location>
</feature>